<dbReference type="PROSITE" id="PS51257">
    <property type="entry name" value="PROKAR_LIPOPROTEIN"/>
    <property type="match status" value="1"/>
</dbReference>
<keyword evidence="1" id="KW-0732">Signal</keyword>
<name>A0ABR7IA96_9FIRM</name>
<evidence type="ECO:0000313" key="3">
    <source>
        <dbReference type="Proteomes" id="UP000621540"/>
    </source>
</evidence>
<organism evidence="2 3">
    <name type="scientific">Roseburia yibonii</name>
    <dbReference type="NCBI Taxonomy" id="2763063"/>
    <lineage>
        <taxon>Bacteria</taxon>
        <taxon>Bacillati</taxon>
        <taxon>Bacillota</taxon>
        <taxon>Clostridia</taxon>
        <taxon>Lachnospirales</taxon>
        <taxon>Lachnospiraceae</taxon>
        <taxon>Roseburia</taxon>
    </lineage>
</organism>
<reference evidence="2 3" key="1">
    <citation type="submission" date="2020-08" db="EMBL/GenBank/DDBJ databases">
        <title>Genome public.</title>
        <authorList>
            <person name="Liu C."/>
            <person name="Sun Q."/>
        </authorList>
    </citation>
    <scope>NUCLEOTIDE SEQUENCE [LARGE SCALE GENOMIC DNA]</scope>
    <source>
        <strain evidence="2 3">BX0805</strain>
    </source>
</reference>
<comment type="caution">
    <text evidence="2">The sequence shown here is derived from an EMBL/GenBank/DDBJ whole genome shotgun (WGS) entry which is preliminary data.</text>
</comment>
<accession>A0ABR7IA96</accession>
<feature type="signal peptide" evidence="1">
    <location>
        <begin position="1"/>
        <end position="24"/>
    </location>
</feature>
<feature type="chain" id="PRO_5045124825" description="DUF5105 domain-containing protein" evidence="1">
    <location>
        <begin position="25"/>
        <end position="214"/>
    </location>
</feature>
<protein>
    <recommendedName>
        <fullName evidence="4">DUF5105 domain-containing protein</fullName>
    </recommendedName>
</protein>
<dbReference type="RefSeq" id="WP_022516163.1">
    <property type="nucleotide sequence ID" value="NZ_JACOQH010000003.1"/>
</dbReference>
<gene>
    <name evidence="2" type="ORF">H8Z76_06550</name>
</gene>
<sequence length="214" mass="23967">MKMTKMKKVFVTCLAGIMVMATVAGCGKFDAAGYVTACLDLLTKGETEQYMKLTDRTKEQAEQDYEDNIDSMMEGMGEVGLSDELTENYRTLYKDIYKKAKYTVTGAEKMKDKDGYTVTVEVEQMTGLFDGLEDEVTNRVMEEMANLTPDTTEDEINELVFQTMYDVLQERVDAISYNDPQTVTVEVLGEDGVYSITDDGYTDLDDALIDTAGM</sequence>
<dbReference type="EMBL" id="JACOQH010000003">
    <property type="protein sequence ID" value="MBC5753694.1"/>
    <property type="molecule type" value="Genomic_DNA"/>
</dbReference>
<proteinExistence type="predicted"/>
<evidence type="ECO:0000313" key="2">
    <source>
        <dbReference type="EMBL" id="MBC5753694.1"/>
    </source>
</evidence>
<dbReference type="Proteomes" id="UP000621540">
    <property type="component" value="Unassembled WGS sequence"/>
</dbReference>
<evidence type="ECO:0008006" key="4">
    <source>
        <dbReference type="Google" id="ProtNLM"/>
    </source>
</evidence>
<keyword evidence="3" id="KW-1185">Reference proteome</keyword>
<evidence type="ECO:0000256" key="1">
    <source>
        <dbReference type="SAM" id="SignalP"/>
    </source>
</evidence>